<name>A0A1B9FWH5_9TREE</name>
<evidence type="ECO:0000256" key="1">
    <source>
        <dbReference type="SAM" id="MobiDB-lite"/>
    </source>
</evidence>
<accession>A0A1B9FWH5</accession>
<keyword evidence="2" id="KW-0472">Membrane</keyword>
<feature type="compositionally biased region" description="Polar residues" evidence="1">
    <location>
        <begin position="378"/>
        <end position="402"/>
    </location>
</feature>
<gene>
    <name evidence="3" type="ORF">I302_07471</name>
    <name evidence="4" type="ORF">I302_108163</name>
</gene>
<reference evidence="3" key="1">
    <citation type="submission" date="2013-07" db="EMBL/GenBank/DDBJ databases">
        <title>The Genome Sequence of Cryptococcus bestiolae CBS10118.</title>
        <authorList>
            <consortium name="The Broad Institute Genome Sequencing Platform"/>
            <person name="Cuomo C."/>
            <person name="Litvintseva A."/>
            <person name="Chen Y."/>
            <person name="Heitman J."/>
            <person name="Sun S."/>
            <person name="Springer D."/>
            <person name="Dromer F."/>
            <person name="Young S.K."/>
            <person name="Zeng Q."/>
            <person name="Gargeya S."/>
            <person name="Fitzgerald M."/>
            <person name="Abouelleil A."/>
            <person name="Alvarado L."/>
            <person name="Berlin A.M."/>
            <person name="Chapman S.B."/>
            <person name="Dewar J."/>
            <person name="Goldberg J."/>
            <person name="Griggs A."/>
            <person name="Gujja S."/>
            <person name="Hansen M."/>
            <person name="Howarth C."/>
            <person name="Imamovic A."/>
            <person name="Larimer J."/>
            <person name="McCowan C."/>
            <person name="Murphy C."/>
            <person name="Pearson M."/>
            <person name="Priest M."/>
            <person name="Roberts A."/>
            <person name="Saif S."/>
            <person name="Shea T."/>
            <person name="Sykes S."/>
            <person name="Wortman J."/>
            <person name="Nusbaum C."/>
            <person name="Birren B."/>
        </authorList>
    </citation>
    <scope>NUCLEOTIDE SEQUENCE [LARGE SCALE GENOMIC DNA]</scope>
    <source>
        <strain evidence="3">CBS 10118</strain>
    </source>
</reference>
<dbReference type="AlphaFoldDB" id="A0A1B9FWH5"/>
<dbReference type="STRING" id="1296100.A0A1B9FWH5"/>
<organism evidence="3">
    <name type="scientific">Kwoniella bestiolae CBS 10118</name>
    <dbReference type="NCBI Taxonomy" id="1296100"/>
    <lineage>
        <taxon>Eukaryota</taxon>
        <taxon>Fungi</taxon>
        <taxon>Dikarya</taxon>
        <taxon>Basidiomycota</taxon>
        <taxon>Agaricomycotina</taxon>
        <taxon>Tremellomycetes</taxon>
        <taxon>Tremellales</taxon>
        <taxon>Cryptococcaceae</taxon>
        <taxon>Kwoniella</taxon>
    </lineage>
</organism>
<feature type="region of interest" description="Disordered" evidence="1">
    <location>
        <begin position="350"/>
        <end position="544"/>
    </location>
</feature>
<keyword evidence="2" id="KW-1133">Transmembrane helix</keyword>
<dbReference type="Gene3D" id="2.60.120.260">
    <property type="entry name" value="Galactose-binding domain-like"/>
    <property type="match status" value="2"/>
</dbReference>
<feature type="region of interest" description="Disordered" evidence="1">
    <location>
        <begin position="594"/>
        <end position="708"/>
    </location>
</feature>
<dbReference type="GeneID" id="30211870"/>
<feature type="compositionally biased region" description="Polar residues" evidence="1">
    <location>
        <begin position="486"/>
        <end position="504"/>
    </location>
</feature>
<evidence type="ECO:0000313" key="3">
    <source>
        <dbReference type="EMBL" id="OCF23119.1"/>
    </source>
</evidence>
<dbReference type="KEGG" id="kbi:30211870"/>
<evidence type="ECO:0000313" key="4">
    <source>
        <dbReference type="EMBL" id="WVW86123.1"/>
    </source>
</evidence>
<reference evidence="3" key="3">
    <citation type="submission" date="2014-01" db="EMBL/GenBank/DDBJ databases">
        <title>Evolution of pathogenesis and genome organization in the Tremellales.</title>
        <authorList>
            <person name="Cuomo C."/>
            <person name="Litvintseva A."/>
            <person name="Heitman J."/>
            <person name="Chen Y."/>
            <person name="Sun S."/>
            <person name="Springer D."/>
            <person name="Dromer F."/>
            <person name="Young S."/>
            <person name="Zeng Q."/>
            <person name="Chapman S."/>
            <person name="Gujja S."/>
            <person name="Saif S."/>
            <person name="Birren B."/>
        </authorList>
    </citation>
    <scope>NUCLEOTIDE SEQUENCE</scope>
    <source>
        <strain evidence="3">CBS 10118</strain>
    </source>
</reference>
<protein>
    <submittedName>
        <fullName evidence="3">Uncharacterized protein</fullName>
    </submittedName>
</protein>
<feature type="transmembrane region" description="Helical" evidence="2">
    <location>
        <begin position="316"/>
        <end position="341"/>
    </location>
</feature>
<feature type="region of interest" description="Disordered" evidence="1">
    <location>
        <begin position="558"/>
        <end position="579"/>
    </location>
</feature>
<feature type="region of interest" description="Disordered" evidence="1">
    <location>
        <begin position="294"/>
        <end position="313"/>
    </location>
</feature>
<feature type="compositionally biased region" description="Polar residues" evidence="1">
    <location>
        <begin position="605"/>
        <end position="632"/>
    </location>
</feature>
<dbReference type="EMBL" id="KI894024">
    <property type="protein sequence ID" value="OCF23119.1"/>
    <property type="molecule type" value="Genomic_DNA"/>
</dbReference>
<dbReference type="RefSeq" id="XP_019044189.1">
    <property type="nucleotide sequence ID" value="XM_019194066.1"/>
</dbReference>
<evidence type="ECO:0000313" key="5">
    <source>
        <dbReference type="Proteomes" id="UP000092730"/>
    </source>
</evidence>
<feature type="compositionally biased region" description="Basic and acidic residues" evidence="1">
    <location>
        <begin position="350"/>
        <end position="359"/>
    </location>
</feature>
<reference evidence="4" key="4">
    <citation type="submission" date="2024-02" db="EMBL/GenBank/DDBJ databases">
        <title>Comparative genomics of Cryptococcus and Kwoniella reveals pathogenesis evolution and contrasting modes of karyotype evolution via chromosome fusion or intercentromeric recombination.</title>
        <authorList>
            <person name="Coelho M.A."/>
            <person name="David-Palma M."/>
            <person name="Shea T."/>
            <person name="Bowers K."/>
            <person name="McGinley-Smith S."/>
            <person name="Mohammad A.W."/>
            <person name="Gnirke A."/>
            <person name="Yurkov A.M."/>
            <person name="Nowrousian M."/>
            <person name="Sun S."/>
            <person name="Cuomo C.A."/>
            <person name="Heitman J."/>
        </authorList>
    </citation>
    <scope>NUCLEOTIDE SEQUENCE</scope>
    <source>
        <strain evidence="4">CBS 10118</strain>
    </source>
</reference>
<sequence length="708" mass="76702">MNILLDDASPELRFFSQADGWIDDHRDGTKYPDSSRGSYSHSTFHCTQTDGDYMEFRFNGTGISIVGSKRNNHGVYGVKVDDETETFYSGYSANPIFQTELYDRNDLSTDQEHIIRITNYPTRTDPQPSSTPDSWLDIDYLLISHAISDQVYTTTLDDTSPGITYDASWTNDAKDPVNYNRTIHLTGESGGSMLLPFNGISIQIFSGLNVDHGEYSVSIDDGPAQTFNGSHFERSTQVPHFTASGLAEGPHVLKITNSGTSGSPIVGFDFAIVNSTVSPDESISGSVTSQQLKPTFVPSIDEDTPGSGSDSKSTNIGAIVGGVIAGVVALTVLAVLAWCYLSRKPRKVSSKTDNRHKSYIDFPSGSARSRTISEVESKTNGSRIVSTTATAGDNSPTSQSMFGSLRGLFKKRQISEEEDISSRSDSPQGSIAYFYTPHSKSARHPRYPSSAGLTSPSTPGQMDSFDNQIYRNPPPTRTRTRPSVTHHVSQNSITSRSSAYSQGGETYLTDRLDNLRGPVPLPSPPSQGLSDYEHMPLPPLPTTLADVSIPASNLSINNITRSPDSSERPTLSHADASSSLLPSIMIRQSLGSSLRPTNEPIMEHPQQTHTSSTNVSPSDTPQSSQVAMTSPDTPGDFKRSILGLTLERSNSNGNRSHEEDSAGTEGGGGLTDIRRLNMTTPSVLDLEPPILSPPPDYSHIMSSQQQQQ</sequence>
<dbReference type="VEuPathDB" id="FungiDB:I302_07471"/>
<reference evidence="4" key="2">
    <citation type="submission" date="2013-07" db="EMBL/GenBank/DDBJ databases">
        <authorList>
            <consortium name="The Broad Institute Genome Sequencing Platform"/>
            <person name="Cuomo C."/>
            <person name="Litvintseva A."/>
            <person name="Chen Y."/>
            <person name="Heitman J."/>
            <person name="Sun S."/>
            <person name="Springer D."/>
            <person name="Dromer F."/>
            <person name="Young S.K."/>
            <person name="Zeng Q."/>
            <person name="Gargeya S."/>
            <person name="Fitzgerald M."/>
            <person name="Abouelleil A."/>
            <person name="Alvarado L."/>
            <person name="Berlin A.M."/>
            <person name="Chapman S.B."/>
            <person name="Dewar J."/>
            <person name="Goldberg J."/>
            <person name="Griggs A."/>
            <person name="Gujja S."/>
            <person name="Hansen M."/>
            <person name="Howarth C."/>
            <person name="Imamovic A."/>
            <person name="Larimer J."/>
            <person name="McCowan C."/>
            <person name="Murphy C."/>
            <person name="Pearson M."/>
            <person name="Priest M."/>
            <person name="Roberts A."/>
            <person name="Saif S."/>
            <person name="Shea T."/>
            <person name="Sykes S."/>
            <person name="Wortman J."/>
            <person name="Nusbaum C."/>
            <person name="Birren B."/>
        </authorList>
    </citation>
    <scope>NUCLEOTIDE SEQUENCE</scope>
    <source>
        <strain evidence="4">CBS 10118</strain>
    </source>
</reference>
<dbReference type="Proteomes" id="UP000092730">
    <property type="component" value="Chromosome 7"/>
</dbReference>
<keyword evidence="5" id="KW-1185">Reference proteome</keyword>
<proteinExistence type="predicted"/>
<dbReference type="EMBL" id="CP144547">
    <property type="protein sequence ID" value="WVW86123.1"/>
    <property type="molecule type" value="Genomic_DNA"/>
</dbReference>
<dbReference type="OrthoDB" id="2564234at2759"/>
<feature type="compositionally biased region" description="Polar residues" evidence="1">
    <location>
        <begin position="451"/>
        <end position="470"/>
    </location>
</feature>
<keyword evidence="2" id="KW-0812">Transmembrane</keyword>
<evidence type="ECO:0000256" key="2">
    <source>
        <dbReference type="SAM" id="Phobius"/>
    </source>
</evidence>